<dbReference type="OrthoDB" id="6191410at2"/>
<organism evidence="2 3">
    <name type="scientific">Rheinheimera salexigens</name>
    <dbReference type="NCBI Taxonomy" id="1628148"/>
    <lineage>
        <taxon>Bacteria</taxon>
        <taxon>Pseudomonadati</taxon>
        <taxon>Pseudomonadota</taxon>
        <taxon>Gammaproteobacteria</taxon>
        <taxon>Chromatiales</taxon>
        <taxon>Chromatiaceae</taxon>
        <taxon>Rheinheimera</taxon>
    </lineage>
</organism>
<dbReference type="InterPro" id="IPR013216">
    <property type="entry name" value="Methyltransf_11"/>
</dbReference>
<evidence type="ECO:0000313" key="2">
    <source>
        <dbReference type="EMBL" id="OEY69300.1"/>
    </source>
</evidence>
<dbReference type="EMBL" id="MKEK01000001">
    <property type="protein sequence ID" value="OEY69300.1"/>
    <property type="molecule type" value="Genomic_DNA"/>
</dbReference>
<proteinExistence type="predicted"/>
<keyword evidence="2" id="KW-0808">Transferase</keyword>
<dbReference type="GO" id="GO:0008757">
    <property type="term" value="F:S-adenosylmethionine-dependent methyltransferase activity"/>
    <property type="evidence" value="ECO:0007669"/>
    <property type="project" value="InterPro"/>
</dbReference>
<keyword evidence="2" id="KW-0489">Methyltransferase</keyword>
<accession>A0A1E7Q5B2</accession>
<sequence length="246" mass="27888">MKPALNEKDSGLPADWQQFAQGDLLAEKINQLLQPWWQQIFGYYLLKVGDLSSGIDTQNCKIQHHVNIGNSSAKILVKAEADALPIKAHSVDAVLLAHCLEFVTDPHHVVREAHRVLMPDGYLIVTGINPISMVGALSAMPWLQTKFPWSGRFFSVSRVKDWLHLVGFEVLSEQRFFCSTMLGENNHDSRVQRWVENYLSWFGASYLLVARKRELPLTPIRPKWQLTPQYNNQVKGVSARQGSANN</sequence>
<keyword evidence="3" id="KW-1185">Reference proteome</keyword>
<dbReference type="Gene3D" id="3.40.50.150">
    <property type="entry name" value="Vaccinia Virus protein VP39"/>
    <property type="match status" value="1"/>
</dbReference>
<dbReference type="InterPro" id="IPR029063">
    <property type="entry name" value="SAM-dependent_MTases_sf"/>
</dbReference>
<dbReference type="RefSeq" id="WP_070048866.1">
    <property type="nucleotide sequence ID" value="NZ_CBCSDO010000006.1"/>
</dbReference>
<reference evidence="3" key="1">
    <citation type="submission" date="2016-09" db="EMBL/GenBank/DDBJ databases">
        <authorList>
            <person name="Wan X."/>
            <person name="Hou S."/>
        </authorList>
    </citation>
    <scope>NUCLEOTIDE SEQUENCE [LARGE SCALE GENOMIC DNA]</scope>
    <source>
        <strain evidence="3">KH87</strain>
    </source>
</reference>
<dbReference type="AlphaFoldDB" id="A0A1E7Q5B2"/>
<dbReference type="STRING" id="1628148.BI198_06750"/>
<dbReference type="SUPFAM" id="SSF53335">
    <property type="entry name" value="S-adenosyl-L-methionine-dependent methyltransferases"/>
    <property type="match status" value="1"/>
</dbReference>
<evidence type="ECO:0000313" key="3">
    <source>
        <dbReference type="Proteomes" id="UP000242258"/>
    </source>
</evidence>
<evidence type="ECO:0000259" key="1">
    <source>
        <dbReference type="Pfam" id="PF08241"/>
    </source>
</evidence>
<gene>
    <name evidence="2" type="ORF">BI198_06750</name>
</gene>
<name>A0A1E7Q5B2_9GAMM</name>
<dbReference type="Proteomes" id="UP000242258">
    <property type="component" value="Unassembled WGS sequence"/>
</dbReference>
<comment type="caution">
    <text evidence="2">The sequence shown here is derived from an EMBL/GenBank/DDBJ whole genome shotgun (WGS) entry which is preliminary data.</text>
</comment>
<dbReference type="CDD" id="cd02440">
    <property type="entry name" value="AdoMet_MTases"/>
    <property type="match status" value="1"/>
</dbReference>
<protein>
    <submittedName>
        <fullName evidence="2">SAM-dependent methyltransferase</fullName>
    </submittedName>
</protein>
<dbReference type="Pfam" id="PF08241">
    <property type="entry name" value="Methyltransf_11"/>
    <property type="match status" value="1"/>
</dbReference>
<dbReference type="GO" id="GO:0032259">
    <property type="term" value="P:methylation"/>
    <property type="evidence" value="ECO:0007669"/>
    <property type="project" value="UniProtKB-KW"/>
</dbReference>
<feature type="domain" description="Methyltransferase type 11" evidence="1">
    <location>
        <begin position="76"/>
        <end position="125"/>
    </location>
</feature>